<evidence type="ECO:0000256" key="4">
    <source>
        <dbReference type="ARBA" id="ARBA00022840"/>
    </source>
</evidence>
<keyword evidence="3" id="KW-0547">Nucleotide-binding</keyword>
<evidence type="ECO:0000313" key="6">
    <source>
        <dbReference type="EMBL" id="QOY86825.1"/>
    </source>
</evidence>
<dbReference type="EMBL" id="CP063849">
    <property type="protein sequence ID" value="QOY86825.1"/>
    <property type="molecule type" value="Genomic_DNA"/>
</dbReference>
<organism evidence="6 7">
    <name type="scientific">Paludibaculum fermentans</name>
    <dbReference type="NCBI Taxonomy" id="1473598"/>
    <lineage>
        <taxon>Bacteria</taxon>
        <taxon>Pseudomonadati</taxon>
        <taxon>Acidobacteriota</taxon>
        <taxon>Terriglobia</taxon>
        <taxon>Bryobacterales</taxon>
        <taxon>Bryobacteraceae</taxon>
        <taxon>Paludibaculum</taxon>
    </lineage>
</organism>
<dbReference type="Proteomes" id="UP000593892">
    <property type="component" value="Chromosome"/>
</dbReference>
<feature type="domain" description="ABC transporter" evidence="5">
    <location>
        <begin position="6"/>
        <end position="240"/>
    </location>
</feature>
<name>A0A7S7NNF4_PALFE</name>
<dbReference type="InterPro" id="IPR003439">
    <property type="entry name" value="ABC_transporter-like_ATP-bd"/>
</dbReference>
<gene>
    <name evidence="6" type="ORF">IRI77_29195</name>
</gene>
<protein>
    <submittedName>
        <fullName evidence="6">ABC transporter ATP-binding protein</fullName>
    </submittedName>
</protein>
<dbReference type="SUPFAM" id="SSF52540">
    <property type="entry name" value="P-loop containing nucleoside triphosphate hydrolases"/>
    <property type="match status" value="1"/>
</dbReference>
<dbReference type="InterPro" id="IPR003593">
    <property type="entry name" value="AAA+_ATPase"/>
</dbReference>
<dbReference type="GO" id="GO:0005524">
    <property type="term" value="F:ATP binding"/>
    <property type="evidence" value="ECO:0007669"/>
    <property type="project" value="UniProtKB-KW"/>
</dbReference>
<reference evidence="6 7" key="1">
    <citation type="submission" date="2020-10" db="EMBL/GenBank/DDBJ databases">
        <title>Complete genome sequence of Paludibaculum fermentans P105T, a facultatively anaerobic acidobacterium capable of dissimilatory Fe(III) reduction.</title>
        <authorList>
            <person name="Dedysh S.N."/>
            <person name="Beletsky A.V."/>
            <person name="Kulichevskaya I.S."/>
            <person name="Mardanov A.V."/>
            <person name="Ravin N.V."/>
        </authorList>
    </citation>
    <scope>NUCLEOTIDE SEQUENCE [LARGE SCALE GENOMIC DNA]</scope>
    <source>
        <strain evidence="6 7">P105</strain>
    </source>
</reference>
<keyword evidence="2" id="KW-0813">Transport</keyword>
<dbReference type="PANTHER" id="PTHR43335">
    <property type="entry name" value="ABC TRANSPORTER, ATP-BINDING PROTEIN"/>
    <property type="match status" value="1"/>
</dbReference>
<evidence type="ECO:0000256" key="2">
    <source>
        <dbReference type="ARBA" id="ARBA00022448"/>
    </source>
</evidence>
<dbReference type="SMART" id="SM00382">
    <property type="entry name" value="AAA"/>
    <property type="match status" value="1"/>
</dbReference>
<evidence type="ECO:0000259" key="5">
    <source>
        <dbReference type="PROSITE" id="PS50893"/>
    </source>
</evidence>
<dbReference type="PROSITE" id="PS50893">
    <property type="entry name" value="ABC_TRANSPORTER_2"/>
    <property type="match status" value="1"/>
</dbReference>
<dbReference type="RefSeq" id="WP_194448494.1">
    <property type="nucleotide sequence ID" value="NZ_CP063849.1"/>
</dbReference>
<accession>A0A7S7NNF4</accession>
<sequence length="310" mass="33600">MQAPAVEVAGLCKTYRGGWRGPSVQALRDLSLTVERGQAFGLLGPNGAGKTTLTKILLSLVRPDAGIVRLFGQAHSSPGLRAQVGYLPEAPNLAAHHTGRSFLDFMARLSGLAPDTRNRRIPDLLHQVSLHDVADRRLPHYSKGMLQRLGVAQALLHAPRLLVLDEPIDGVDPAGRMELLRLLRNLAQQGVTLLLNSHHLPDIEWLCDSIAVLHQGRIVTSGRVKDLRATQGFRIVVAALPHRLQEELAARGFVIGLDGERCWIECPNRPGLNALIDQIRAAGASIETIEPVTHSLERIYLSAVAGGGSQ</sequence>
<dbReference type="InterPro" id="IPR027417">
    <property type="entry name" value="P-loop_NTPase"/>
</dbReference>
<proteinExistence type="inferred from homology"/>
<dbReference type="InterPro" id="IPR017871">
    <property type="entry name" value="ABC_transporter-like_CS"/>
</dbReference>
<keyword evidence="4 6" id="KW-0067">ATP-binding</keyword>
<dbReference type="GO" id="GO:0016887">
    <property type="term" value="F:ATP hydrolysis activity"/>
    <property type="evidence" value="ECO:0007669"/>
    <property type="project" value="InterPro"/>
</dbReference>
<dbReference type="Gene3D" id="3.40.50.300">
    <property type="entry name" value="P-loop containing nucleotide triphosphate hydrolases"/>
    <property type="match status" value="1"/>
</dbReference>
<keyword evidence="7" id="KW-1185">Reference proteome</keyword>
<dbReference type="PANTHER" id="PTHR43335:SF11">
    <property type="entry name" value="ABC TRANSPORTER RELATED"/>
    <property type="match status" value="1"/>
</dbReference>
<dbReference type="Pfam" id="PF00005">
    <property type="entry name" value="ABC_tran"/>
    <property type="match status" value="1"/>
</dbReference>
<evidence type="ECO:0000313" key="7">
    <source>
        <dbReference type="Proteomes" id="UP000593892"/>
    </source>
</evidence>
<dbReference type="AlphaFoldDB" id="A0A7S7NNF4"/>
<evidence type="ECO:0000256" key="1">
    <source>
        <dbReference type="ARBA" id="ARBA00005417"/>
    </source>
</evidence>
<dbReference type="PROSITE" id="PS00211">
    <property type="entry name" value="ABC_TRANSPORTER_1"/>
    <property type="match status" value="1"/>
</dbReference>
<evidence type="ECO:0000256" key="3">
    <source>
        <dbReference type="ARBA" id="ARBA00022741"/>
    </source>
</evidence>
<dbReference type="KEGG" id="pfer:IRI77_29195"/>
<comment type="similarity">
    <text evidence="1">Belongs to the ABC transporter superfamily.</text>
</comment>